<keyword evidence="5" id="KW-1185">Reference proteome</keyword>
<dbReference type="PANTHER" id="PTHR12815:SF18">
    <property type="entry name" value="SORTING AND ASSEMBLY MACHINERY COMPONENT 50 HOMOLOG"/>
    <property type="match status" value="1"/>
</dbReference>
<proteinExistence type="predicted"/>
<keyword evidence="2" id="KW-0812">Transmembrane</keyword>
<comment type="caution">
    <text evidence="4">The sequence shown here is derived from an EMBL/GenBank/DDBJ whole genome shotgun (WGS) entry which is preliminary data.</text>
</comment>
<keyword evidence="1" id="KW-0472">Membrane</keyword>
<sequence>MLVYICKLKKYKKDISLLLVIAGSFFISLLHTNPVFSQDINKNTEQENSTNISYITPKKAEGLIISSIDLVGNNRTNDDVIEDNIELKEQNIFTVEKLKISLQNLKNLQVFSKIDVKLSLNKNNQIIIVFELDEKWTLLPYFLAGSGGGTSYLVLGLYETNFIGRLYTFNFTYGCKNDNCSTFVYFRNPSVLGSRFNLVNYMTREHNIFHTYNKNREVTGTFANKRDMLNLFTDIKITPTLFLGFGALYLKNDITDDGINSSDTLTNKKNSYNSPPSSSSVALEGRLTLGKINYDGMKVDGVNFVSILDTTAESYKAQNDNYTSLNSTLQFYHPNINLGLFTIPLPRLSYLAIRSNISVTSSDVLSQQYFIGGLDKIRGFYDGEFSGKFSYFSNFELRIPSYVNDYFAIQHALFSDVGYASNTFPDMFSNYTGVSVGTGIRILPLKVNRVALRIDCAYTLNPFHTYGFNFGLLQFF</sequence>
<evidence type="ECO:0000256" key="2">
    <source>
        <dbReference type="ARBA" id="ARBA00022692"/>
    </source>
</evidence>
<dbReference type="AlphaFoldDB" id="A0A6N6VPU8"/>
<dbReference type="Gene3D" id="3.10.20.310">
    <property type="entry name" value="membrane protein fhac"/>
    <property type="match status" value="1"/>
</dbReference>
<organism evidence="4 5">
    <name type="scientific">Silvanigrella paludirubra</name>
    <dbReference type="NCBI Taxonomy" id="2499159"/>
    <lineage>
        <taxon>Bacteria</taxon>
        <taxon>Pseudomonadati</taxon>
        <taxon>Bdellovibrionota</taxon>
        <taxon>Oligoflexia</taxon>
        <taxon>Silvanigrellales</taxon>
        <taxon>Silvanigrellaceae</taxon>
        <taxon>Silvanigrella</taxon>
    </lineage>
</organism>
<dbReference type="Proteomes" id="UP000437748">
    <property type="component" value="Unassembled WGS sequence"/>
</dbReference>
<evidence type="ECO:0000313" key="4">
    <source>
        <dbReference type="EMBL" id="KAB8036463.1"/>
    </source>
</evidence>
<reference evidence="4 5" key="1">
    <citation type="submission" date="2019-10" db="EMBL/GenBank/DDBJ databases">
        <title>New species of Slilvanegrellaceae.</title>
        <authorList>
            <person name="Pitt A."/>
            <person name="Hahn M.W."/>
        </authorList>
    </citation>
    <scope>NUCLEOTIDE SEQUENCE [LARGE SCALE GENOMIC DNA]</scope>
    <source>
        <strain evidence="4 5">SP-Ram-0.45-NSY-1</strain>
    </source>
</reference>
<dbReference type="GO" id="GO:0019867">
    <property type="term" value="C:outer membrane"/>
    <property type="evidence" value="ECO:0007669"/>
    <property type="project" value="InterPro"/>
</dbReference>
<keyword evidence="1" id="KW-1134">Transmembrane beta strand</keyword>
<evidence type="ECO:0000259" key="3">
    <source>
        <dbReference type="Pfam" id="PF07244"/>
    </source>
</evidence>
<gene>
    <name evidence="4" type="ORF">GCL60_15140</name>
</gene>
<evidence type="ECO:0000313" key="5">
    <source>
        <dbReference type="Proteomes" id="UP000437748"/>
    </source>
</evidence>
<dbReference type="PANTHER" id="PTHR12815">
    <property type="entry name" value="SORTING AND ASSEMBLY MACHINERY SAMM50 PROTEIN FAMILY MEMBER"/>
    <property type="match status" value="1"/>
</dbReference>
<name>A0A6N6VPU8_9BACT</name>
<dbReference type="InterPro" id="IPR010827">
    <property type="entry name" value="BamA/TamA_POTRA"/>
</dbReference>
<dbReference type="Pfam" id="PF07244">
    <property type="entry name" value="POTRA"/>
    <property type="match status" value="1"/>
</dbReference>
<feature type="domain" description="POTRA" evidence="3">
    <location>
        <begin position="64"/>
        <end position="135"/>
    </location>
</feature>
<accession>A0A6N6VPU8</accession>
<evidence type="ECO:0000256" key="1">
    <source>
        <dbReference type="ARBA" id="ARBA00022452"/>
    </source>
</evidence>
<dbReference type="InterPro" id="IPR039910">
    <property type="entry name" value="D15-like"/>
</dbReference>
<protein>
    <recommendedName>
        <fullName evidence="3">POTRA domain-containing protein</fullName>
    </recommendedName>
</protein>
<dbReference type="EMBL" id="WFLM01000006">
    <property type="protein sequence ID" value="KAB8036463.1"/>
    <property type="molecule type" value="Genomic_DNA"/>
</dbReference>